<reference evidence="3 4" key="1">
    <citation type="submission" date="2016-11" db="EMBL/GenBank/DDBJ databases">
        <authorList>
            <person name="Varghese N."/>
            <person name="Submissions S."/>
        </authorList>
    </citation>
    <scope>NUCLEOTIDE SEQUENCE [LARGE SCALE GENOMIC DNA]</scope>
    <source>
        <strain evidence="3 4">DSM 17919</strain>
    </source>
</reference>
<organism evidence="3 4">
    <name type="scientific">Halodesulfovibrio aestuarii</name>
    <dbReference type="NCBI Taxonomy" id="126333"/>
    <lineage>
        <taxon>Bacteria</taxon>
        <taxon>Pseudomonadati</taxon>
        <taxon>Thermodesulfobacteriota</taxon>
        <taxon>Desulfovibrionia</taxon>
        <taxon>Desulfovibrionales</taxon>
        <taxon>Desulfovibrionaceae</taxon>
        <taxon>Halodesulfovibrio</taxon>
    </lineage>
</organism>
<dbReference type="PANTHER" id="PTHR33525:SF3">
    <property type="entry name" value="RIBONUCLEASE Y"/>
    <property type="match status" value="1"/>
</dbReference>
<evidence type="ECO:0000259" key="1">
    <source>
        <dbReference type="PROSITE" id="PS51833"/>
    </source>
</evidence>
<comment type="caution">
    <text evidence="3">The sequence shown here is derived from an EMBL/GenBank/DDBJ whole genome shotgun (WGS) entry which is preliminary data.</text>
</comment>
<name>A0A8G2F8L2_9BACT</name>
<dbReference type="InterPro" id="IPR052340">
    <property type="entry name" value="RNase_Y/CdgJ"/>
</dbReference>
<dbReference type="RefSeq" id="WP_020000853.1">
    <property type="nucleotide sequence ID" value="NZ_CP192219.1"/>
</dbReference>
<feature type="domain" description="HDOD" evidence="1">
    <location>
        <begin position="153"/>
        <end position="348"/>
    </location>
</feature>
<evidence type="ECO:0000313" key="5">
    <source>
        <dbReference type="Proteomes" id="UP001568358"/>
    </source>
</evidence>
<accession>A0A8G2F8L2</accession>
<gene>
    <name evidence="2" type="ORF">AB2Z07_02705</name>
    <name evidence="3" type="ORF">SAMN05660830_01179</name>
</gene>
<dbReference type="AlphaFoldDB" id="A0A8G2F8L2"/>
<proteinExistence type="predicted"/>
<dbReference type="Proteomes" id="UP001568358">
    <property type="component" value="Unassembled WGS sequence"/>
</dbReference>
<dbReference type="InterPro" id="IPR013976">
    <property type="entry name" value="HDOD"/>
</dbReference>
<dbReference type="Proteomes" id="UP000184001">
    <property type="component" value="Unassembled WGS sequence"/>
</dbReference>
<dbReference type="Gene3D" id="1.10.3210.10">
    <property type="entry name" value="Hypothetical protein af1432"/>
    <property type="match status" value="1"/>
</dbReference>
<protein>
    <submittedName>
        <fullName evidence="3">HD-like signal output (HDOD) domain, no enzymatic activity</fullName>
    </submittedName>
    <submittedName>
        <fullName evidence="2">HDOD domain-containing protein</fullName>
    </submittedName>
</protein>
<dbReference type="PANTHER" id="PTHR33525">
    <property type="match status" value="1"/>
</dbReference>
<reference evidence="2 5" key="2">
    <citation type="submission" date="2024-07" db="EMBL/GenBank/DDBJ databases">
        <title>Active virus-host system and metabolic interactions in a Lokiarchaeon culture.</title>
        <authorList>
            <person name="Ponce Toledo R.I."/>
            <person name="Rodrigues Oliveira T."/>
            <person name="Schleper C."/>
        </authorList>
    </citation>
    <scope>NUCLEOTIDE SEQUENCE [LARGE SCALE GENOMIC DNA]</scope>
    <source>
        <strain evidence="2 5">B35</strain>
    </source>
</reference>
<dbReference type="EMBL" id="FQZR01000003">
    <property type="protein sequence ID" value="SHI95412.1"/>
    <property type="molecule type" value="Genomic_DNA"/>
</dbReference>
<dbReference type="Pfam" id="PF08668">
    <property type="entry name" value="HDOD"/>
    <property type="match status" value="1"/>
</dbReference>
<dbReference type="EMBL" id="JBFSOO010000002">
    <property type="protein sequence ID" value="MEZ6852452.1"/>
    <property type="molecule type" value="Genomic_DNA"/>
</dbReference>
<keyword evidence="5" id="KW-1185">Reference proteome</keyword>
<evidence type="ECO:0000313" key="2">
    <source>
        <dbReference type="EMBL" id="MEZ6852452.1"/>
    </source>
</evidence>
<dbReference type="SUPFAM" id="SSF109604">
    <property type="entry name" value="HD-domain/PDEase-like"/>
    <property type="match status" value="1"/>
</dbReference>
<sequence length="420" mass="46593">MGKLSIDLLQSGMVLQDEVRGMKGKRLFPAGVELDEQKITILKAWGVVEADIIGGAREISRQTQLENGPVTDEAQRLAKRYVTQAFRGQEVGSSFMRQFKLQCVKRTAKAIRNQSFSVMSAETMRDLYDQAAKSSLRPGMVTPQNVVEKQLELISFPDIYYEIVRELEFPFTTSRRLAGIVSKDTGLAARILKLVNSPFYGFPSRIESIERALTILGSNELTTLTLGLSVVHSFLGVPETVFNVKDFWEYAISCGILSRLLGAQCTDLMEERLFVGGLLQPVGMLLMISYDPASMCKAVLLSRKKGVSLPVAERAVFGFNHAEVGATLLESWNIPETLTNIVRHCYTPLSSPLPIDSSIVHLATIMATGLRSKDFCTYHLPDFFQATVDETKISPSALVPILSQYDRQLADTHEILTDGM</sequence>
<dbReference type="PROSITE" id="PS51833">
    <property type="entry name" value="HDOD"/>
    <property type="match status" value="1"/>
</dbReference>
<evidence type="ECO:0000313" key="3">
    <source>
        <dbReference type="EMBL" id="SHI95412.1"/>
    </source>
</evidence>
<evidence type="ECO:0000313" key="4">
    <source>
        <dbReference type="Proteomes" id="UP000184001"/>
    </source>
</evidence>